<proteinExistence type="predicted"/>
<sequence length="34" mass="4017">FDEEDEVGGVDEEEEVEWFKDDEVMKLQGHGRFS</sequence>
<keyword evidence="3" id="KW-1185">Reference proteome</keyword>
<feature type="region of interest" description="Disordered" evidence="1">
    <location>
        <begin position="1"/>
        <end position="21"/>
    </location>
</feature>
<dbReference type="EMBL" id="LXQA011030845">
    <property type="protein sequence ID" value="MCI81923.1"/>
    <property type="molecule type" value="Genomic_DNA"/>
</dbReference>
<feature type="compositionally biased region" description="Acidic residues" evidence="1">
    <location>
        <begin position="1"/>
        <end position="16"/>
    </location>
</feature>
<evidence type="ECO:0000256" key="1">
    <source>
        <dbReference type="SAM" id="MobiDB-lite"/>
    </source>
</evidence>
<protein>
    <submittedName>
        <fullName evidence="2">Uncharacterized protein</fullName>
    </submittedName>
</protein>
<organism evidence="2 3">
    <name type="scientific">Trifolium medium</name>
    <dbReference type="NCBI Taxonomy" id="97028"/>
    <lineage>
        <taxon>Eukaryota</taxon>
        <taxon>Viridiplantae</taxon>
        <taxon>Streptophyta</taxon>
        <taxon>Embryophyta</taxon>
        <taxon>Tracheophyta</taxon>
        <taxon>Spermatophyta</taxon>
        <taxon>Magnoliopsida</taxon>
        <taxon>eudicotyledons</taxon>
        <taxon>Gunneridae</taxon>
        <taxon>Pentapetalae</taxon>
        <taxon>rosids</taxon>
        <taxon>fabids</taxon>
        <taxon>Fabales</taxon>
        <taxon>Fabaceae</taxon>
        <taxon>Papilionoideae</taxon>
        <taxon>50 kb inversion clade</taxon>
        <taxon>NPAAA clade</taxon>
        <taxon>Hologalegina</taxon>
        <taxon>IRL clade</taxon>
        <taxon>Trifolieae</taxon>
        <taxon>Trifolium</taxon>
    </lineage>
</organism>
<comment type="caution">
    <text evidence="2">The sequence shown here is derived from an EMBL/GenBank/DDBJ whole genome shotgun (WGS) entry which is preliminary data.</text>
</comment>
<dbReference type="AlphaFoldDB" id="A0A392V3A7"/>
<accession>A0A392V3A7</accession>
<evidence type="ECO:0000313" key="2">
    <source>
        <dbReference type="EMBL" id="MCI81923.1"/>
    </source>
</evidence>
<name>A0A392V3A7_9FABA</name>
<reference evidence="2 3" key="1">
    <citation type="journal article" date="2018" name="Front. Plant Sci.">
        <title>Red Clover (Trifolium pratense) and Zigzag Clover (T. medium) - A Picture of Genomic Similarities and Differences.</title>
        <authorList>
            <person name="Dluhosova J."/>
            <person name="Istvanek J."/>
            <person name="Nedelnik J."/>
            <person name="Repkova J."/>
        </authorList>
    </citation>
    <scope>NUCLEOTIDE SEQUENCE [LARGE SCALE GENOMIC DNA]</scope>
    <source>
        <strain evidence="3">cv. 10/8</strain>
        <tissue evidence="2">Leaf</tissue>
    </source>
</reference>
<evidence type="ECO:0000313" key="3">
    <source>
        <dbReference type="Proteomes" id="UP000265520"/>
    </source>
</evidence>
<dbReference type="Proteomes" id="UP000265520">
    <property type="component" value="Unassembled WGS sequence"/>
</dbReference>
<feature type="non-terminal residue" evidence="2">
    <location>
        <position position="1"/>
    </location>
</feature>